<dbReference type="InterPro" id="IPR029787">
    <property type="entry name" value="Nucleotide_cyclase"/>
</dbReference>
<dbReference type="CDD" id="cd01949">
    <property type="entry name" value="GGDEF"/>
    <property type="match status" value="1"/>
</dbReference>
<keyword evidence="1" id="KW-0812">Transmembrane</keyword>
<keyword evidence="1" id="KW-0472">Membrane</keyword>
<dbReference type="Gene3D" id="3.30.70.270">
    <property type="match status" value="1"/>
</dbReference>
<feature type="transmembrane region" description="Helical" evidence="1">
    <location>
        <begin position="168"/>
        <end position="192"/>
    </location>
</feature>
<dbReference type="InterPro" id="IPR000160">
    <property type="entry name" value="GGDEF_dom"/>
</dbReference>
<dbReference type="PANTHER" id="PTHR45138">
    <property type="entry name" value="REGULATORY COMPONENTS OF SENSORY TRANSDUCTION SYSTEM"/>
    <property type="match status" value="1"/>
</dbReference>
<dbReference type="NCBIfam" id="TIGR00254">
    <property type="entry name" value="GGDEF"/>
    <property type="match status" value="1"/>
</dbReference>
<evidence type="ECO:0000313" key="4">
    <source>
        <dbReference type="Proteomes" id="UP000317484"/>
    </source>
</evidence>
<organism evidence="3 4">
    <name type="scientific">Geodermatophilus aquaeductus</name>
    <dbReference type="NCBI Taxonomy" id="1564161"/>
    <lineage>
        <taxon>Bacteria</taxon>
        <taxon>Bacillati</taxon>
        <taxon>Actinomycetota</taxon>
        <taxon>Actinomycetes</taxon>
        <taxon>Geodermatophilales</taxon>
        <taxon>Geodermatophilaceae</taxon>
        <taxon>Geodermatophilus</taxon>
    </lineage>
</organism>
<dbReference type="GO" id="GO:0043709">
    <property type="term" value="P:cell adhesion involved in single-species biofilm formation"/>
    <property type="evidence" value="ECO:0007669"/>
    <property type="project" value="TreeGrafter"/>
</dbReference>
<proteinExistence type="predicted"/>
<dbReference type="SMART" id="SM00267">
    <property type="entry name" value="GGDEF"/>
    <property type="match status" value="1"/>
</dbReference>
<gene>
    <name evidence="3" type="ORF">SAMN06273567_103495</name>
</gene>
<evidence type="ECO:0000256" key="1">
    <source>
        <dbReference type="SAM" id="Phobius"/>
    </source>
</evidence>
<dbReference type="GO" id="GO:0005886">
    <property type="term" value="C:plasma membrane"/>
    <property type="evidence" value="ECO:0007669"/>
    <property type="project" value="TreeGrafter"/>
</dbReference>
<feature type="transmembrane region" description="Helical" evidence="1">
    <location>
        <begin position="143"/>
        <end position="162"/>
    </location>
</feature>
<dbReference type="GO" id="GO:1902201">
    <property type="term" value="P:negative regulation of bacterial-type flagellum-dependent cell motility"/>
    <property type="evidence" value="ECO:0007669"/>
    <property type="project" value="TreeGrafter"/>
</dbReference>
<sequence>MACVVVPFHAMPLPTPSGERSGIRIEIGTDPADAPTVDDAAAAGPAPVRRLRRRAAPAWLGAGLSRPLAEDDERARFWVRHVHTGVLLSEIAGLACLVYTLTTPTPGHRHPVLLALAGAVVVGTPLLLLLPLDRIVRDLRGPLLFYGWTVATTAIVTAASAFDGGADSPLPVLFFLVLVYMAVAFPPAGVVLTGGLMTAAHTALVAGPPDPQSLLVTTVLATTTLICTMTSANQWAAHDRQVLLLRTQEALATTDPLTGVPNRRVFLDRVGRAVGRAGRGERAVVCIVDLDGFKAVNDLQGHAAGDDVLRAVAAALGRVVRETDTVARLGGDEFAVVAGSLLPADDAALADRLRAAVAEVGAGCGVTASVGCALVHPGDDVADVLHRADAAMYRAKAAGGDRVADLAG</sequence>
<feature type="transmembrane region" description="Helical" evidence="1">
    <location>
        <begin position="113"/>
        <end position="131"/>
    </location>
</feature>
<dbReference type="Proteomes" id="UP000317484">
    <property type="component" value="Unassembled WGS sequence"/>
</dbReference>
<feature type="domain" description="GGDEF" evidence="2">
    <location>
        <begin position="281"/>
        <end position="408"/>
    </location>
</feature>
<reference evidence="3 4" key="1">
    <citation type="submission" date="2017-05" db="EMBL/GenBank/DDBJ databases">
        <authorList>
            <person name="Varghese N."/>
            <person name="Submissions S."/>
        </authorList>
    </citation>
    <scope>NUCLEOTIDE SEQUENCE [LARGE SCALE GENOMIC DNA]</scope>
    <source>
        <strain evidence="3 4">DSM 46834</strain>
    </source>
</reference>
<accession>A0A521DTV7</accession>
<evidence type="ECO:0000259" key="2">
    <source>
        <dbReference type="PROSITE" id="PS50887"/>
    </source>
</evidence>
<dbReference type="Pfam" id="PF00990">
    <property type="entry name" value="GGDEF"/>
    <property type="match status" value="1"/>
</dbReference>
<evidence type="ECO:0000313" key="3">
    <source>
        <dbReference type="EMBL" id="SMO74551.1"/>
    </source>
</evidence>
<dbReference type="PANTHER" id="PTHR45138:SF9">
    <property type="entry name" value="DIGUANYLATE CYCLASE DGCM-RELATED"/>
    <property type="match status" value="1"/>
</dbReference>
<feature type="transmembrane region" description="Helical" evidence="1">
    <location>
        <begin position="82"/>
        <end position="101"/>
    </location>
</feature>
<dbReference type="AlphaFoldDB" id="A0A521DTV7"/>
<dbReference type="InterPro" id="IPR043128">
    <property type="entry name" value="Rev_trsase/Diguanyl_cyclase"/>
</dbReference>
<dbReference type="GO" id="GO:0052621">
    <property type="term" value="F:diguanylate cyclase activity"/>
    <property type="evidence" value="ECO:0007669"/>
    <property type="project" value="TreeGrafter"/>
</dbReference>
<dbReference type="SUPFAM" id="SSF55073">
    <property type="entry name" value="Nucleotide cyclase"/>
    <property type="match status" value="1"/>
</dbReference>
<protein>
    <submittedName>
        <fullName evidence="3">Diguanylate cyclase (GGDEF) domain-containing protein</fullName>
    </submittedName>
</protein>
<dbReference type="EMBL" id="FXTJ01000003">
    <property type="protein sequence ID" value="SMO74551.1"/>
    <property type="molecule type" value="Genomic_DNA"/>
</dbReference>
<keyword evidence="1" id="KW-1133">Transmembrane helix</keyword>
<keyword evidence="4" id="KW-1185">Reference proteome</keyword>
<dbReference type="InterPro" id="IPR050469">
    <property type="entry name" value="Diguanylate_Cyclase"/>
</dbReference>
<name>A0A521DTV7_9ACTN</name>
<dbReference type="PROSITE" id="PS50887">
    <property type="entry name" value="GGDEF"/>
    <property type="match status" value="1"/>
</dbReference>